<feature type="domain" description="SERTA" evidence="2">
    <location>
        <begin position="253"/>
        <end position="300"/>
    </location>
</feature>
<dbReference type="InterPro" id="IPR009263">
    <property type="entry name" value="SERTA_dom"/>
</dbReference>
<feature type="region of interest" description="Disordered" evidence="1">
    <location>
        <begin position="309"/>
        <end position="335"/>
    </location>
</feature>
<dbReference type="PANTHER" id="PTHR16277:SF7">
    <property type="entry name" value="RE12330P"/>
    <property type="match status" value="1"/>
</dbReference>
<evidence type="ECO:0000259" key="2">
    <source>
        <dbReference type="PROSITE" id="PS51053"/>
    </source>
</evidence>
<dbReference type="Pfam" id="PF06031">
    <property type="entry name" value="SERTA"/>
    <property type="match status" value="1"/>
</dbReference>
<evidence type="ECO:0000313" key="3">
    <source>
        <dbReference type="EMBL" id="GFG30762.1"/>
    </source>
</evidence>
<evidence type="ECO:0000256" key="1">
    <source>
        <dbReference type="SAM" id="MobiDB-lite"/>
    </source>
</evidence>
<dbReference type="OrthoDB" id="8735401at2759"/>
<reference evidence="4" key="1">
    <citation type="submission" date="2020-01" db="EMBL/GenBank/DDBJ databases">
        <title>Draft genome sequence of the Termite Coptotermes fromosanus.</title>
        <authorList>
            <person name="Itakura S."/>
            <person name="Yosikawa Y."/>
            <person name="Umezawa K."/>
        </authorList>
    </citation>
    <scope>NUCLEOTIDE SEQUENCE [LARGE SCALE GENOMIC DNA]</scope>
</reference>
<keyword evidence="4" id="KW-1185">Reference proteome</keyword>
<organism evidence="3 4">
    <name type="scientific">Coptotermes formosanus</name>
    <name type="common">Formosan subterranean termite</name>
    <dbReference type="NCBI Taxonomy" id="36987"/>
    <lineage>
        <taxon>Eukaryota</taxon>
        <taxon>Metazoa</taxon>
        <taxon>Ecdysozoa</taxon>
        <taxon>Arthropoda</taxon>
        <taxon>Hexapoda</taxon>
        <taxon>Insecta</taxon>
        <taxon>Pterygota</taxon>
        <taxon>Neoptera</taxon>
        <taxon>Polyneoptera</taxon>
        <taxon>Dictyoptera</taxon>
        <taxon>Blattodea</taxon>
        <taxon>Blattoidea</taxon>
        <taxon>Termitoidae</taxon>
        <taxon>Rhinotermitidae</taxon>
        <taxon>Coptotermes</taxon>
    </lineage>
</organism>
<feature type="region of interest" description="Disordered" evidence="1">
    <location>
        <begin position="166"/>
        <end position="188"/>
    </location>
</feature>
<dbReference type="AlphaFoldDB" id="A0A6L2PHX4"/>
<feature type="region of interest" description="Disordered" evidence="1">
    <location>
        <begin position="62"/>
        <end position="103"/>
    </location>
</feature>
<dbReference type="InParanoid" id="A0A6L2PHX4"/>
<dbReference type="PANTHER" id="PTHR16277">
    <property type="entry name" value="CELL DIVISION CYCLE ASSOCIATED PROTEIN 4/SERTA DOMAIN-CONTAINING PROTEIN 2"/>
    <property type="match status" value="1"/>
</dbReference>
<dbReference type="GO" id="GO:0005634">
    <property type="term" value="C:nucleus"/>
    <property type="evidence" value="ECO:0007669"/>
    <property type="project" value="TreeGrafter"/>
</dbReference>
<proteinExistence type="predicted"/>
<sequence>MMGLQVTASKRKLEDDGKGRQAPQPAKVGRTEETVREAVLDVAPASELDDWRVDSTSSVLASSLLGSSEAELIEDDDDEDEDDEDDEEEEEEDKGKYLPAGRGYHCVRYSGDTTDVGSVCYSHPVELKPLGYYGTAEDQGGYSGNSSSAQYGSRQQHYQSRSVTQYWGPQGASDGGNGAEYYGQDPNSQQTIRCDENGKSYLDLGSSSARYVNGASSSNANSLSASNSGASNLKCSDGSRTNWCSQGPNTACYRQRRLAVLNISMCKLGRYRQFPDPSLHRSVLICNTLRYIEREMEQEGFFFNNATGTVQAPVPPPPTPTPHPPVDPDPSYHHPQFPEVPTPNMNYLAPSAAYRSLNPCPELVPQYEQNLRDLSTSGRATPFPTPLHPNYETDSGVGDEESGRGINWGSVLSLSSQSDLDPLNNNELYPSSPSHSSASSSSSSSLPGLGSSDSSGSLGLLGDMDLGHEFDDFLPSWKLTPLSADDILKSVPSSEFSGRQGEGELDSIMHVLVGT</sequence>
<protein>
    <recommendedName>
        <fullName evidence="2">SERTA domain-containing protein</fullName>
    </recommendedName>
</protein>
<dbReference type="EMBL" id="BLKM01010615">
    <property type="protein sequence ID" value="GFG30762.1"/>
    <property type="molecule type" value="Genomic_DNA"/>
</dbReference>
<dbReference type="InterPro" id="IPR052262">
    <property type="entry name" value="E2F-SERTA_domain_protein"/>
</dbReference>
<evidence type="ECO:0000313" key="4">
    <source>
        <dbReference type="Proteomes" id="UP000502823"/>
    </source>
</evidence>
<comment type="caution">
    <text evidence="3">The sequence shown here is derived from an EMBL/GenBank/DDBJ whole genome shotgun (WGS) entry which is preliminary data.</text>
</comment>
<name>A0A6L2PHX4_COPFO</name>
<accession>A0A6L2PHX4</accession>
<dbReference type="Proteomes" id="UP000502823">
    <property type="component" value="Unassembled WGS sequence"/>
</dbReference>
<feature type="compositionally biased region" description="Pro residues" evidence="1">
    <location>
        <begin position="313"/>
        <end position="328"/>
    </location>
</feature>
<dbReference type="PROSITE" id="PS51053">
    <property type="entry name" value="SERTA"/>
    <property type="match status" value="1"/>
</dbReference>
<gene>
    <name evidence="3" type="ORF">Cfor_00163</name>
</gene>
<feature type="region of interest" description="Disordered" evidence="1">
    <location>
        <begin position="419"/>
        <end position="453"/>
    </location>
</feature>
<feature type="region of interest" description="Disordered" evidence="1">
    <location>
        <begin position="1"/>
        <end position="34"/>
    </location>
</feature>
<feature type="compositionally biased region" description="Acidic residues" evidence="1">
    <location>
        <begin position="71"/>
        <end position="92"/>
    </location>
</feature>
<feature type="region of interest" description="Disordered" evidence="1">
    <location>
        <begin position="375"/>
        <end position="404"/>
    </location>
</feature>